<dbReference type="SMR" id="A0A1J6HUP2"/>
<protein>
    <recommendedName>
        <fullName evidence="1">RNase H type-1 domain-containing protein</fullName>
    </recommendedName>
</protein>
<dbReference type="Gene3D" id="3.30.420.10">
    <property type="entry name" value="Ribonuclease H-like superfamily/Ribonuclease H"/>
    <property type="match status" value="1"/>
</dbReference>
<dbReference type="PANTHER" id="PTHR47723">
    <property type="entry name" value="OS05G0353850 PROTEIN"/>
    <property type="match status" value="1"/>
</dbReference>
<dbReference type="EMBL" id="MJEQ01037194">
    <property type="protein sequence ID" value="OIS96145.1"/>
    <property type="molecule type" value="Genomic_DNA"/>
</dbReference>
<organism evidence="2 3">
    <name type="scientific">Nicotiana attenuata</name>
    <name type="common">Coyote tobacco</name>
    <dbReference type="NCBI Taxonomy" id="49451"/>
    <lineage>
        <taxon>Eukaryota</taxon>
        <taxon>Viridiplantae</taxon>
        <taxon>Streptophyta</taxon>
        <taxon>Embryophyta</taxon>
        <taxon>Tracheophyta</taxon>
        <taxon>Spermatophyta</taxon>
        <taxon>Magnoliopsida</taxon>
        <taxon>eudicotyledons</taxon>
        <taxon>Gunneridae</taxon>
        <taxon>Pentapetalae</taxon>
        <taxon>asterids</taxon>
        <taxon>lamiids</taxon>
        <taxon>Solanales</taxon>
        <taxon>Solanaceae</taxon>
        <taxon>Nicotianoideae</taxon>
        <taxon>Nicotianeae</taxon>
        <taxon>Nicotiana</taxon>
    </lineage>
</organism>
<name>A0A1J6HUP2_NICAT</name>
<comment type="caution">
    <text evidence="2">The sequence shown here is derived from an EMBL/GenBank/DDBJ whole genome shotgun (WGS) entry which is preliminary data.</text>
</comment>
<dbReference type="InterPro" id="IPR036397">
    <property type="entry name" value="RNaseH_sf"/>
</dbReference>
<evidence type="ECO:0000313" key="2">
    <source>
        <dbReference type="EMBL" id="OIS96145.1"/>
    </source>
</evidence>
<dbReference type="GO" id="GO:0004523">
    <property type="term" value="F:RNA-DNA hybrid ribonuclease activity"/>
    <property type="evidence" value="ECO:0007669"/>
    <property type="project" value="InterPro"/>
</dbReference>
<dbReference type="Proteomes" id="UP000187609">
    <property type="component" value="Unassembled WGS sequence"/>
</dbReference>
<proteinExistence type="predicted"/>
<dbReference type="SUPFAM" id="SSF53098">
    <property type="entry name" value="Ribonuclease H-like"/>
    <property type="match status" value="1"/>
</dbReference>
<feature type="non-terminal residue" evidence="2">
    <location>
        <position position="156"/>
    </location>
</feature>
<dbReference type="InterPro" id="IPR053151">
    <property type="entry name" value="RNase_H-like"/>
</dbReference>
<dbReference type="PANTHER" id="PTHR47723:SF19">
    <property type="entry name" value="POLYNUCLEOTIDYL TRANSFERASE, RIBONUCLEASE H-LIKE SUPERFAMILY PROTEIN"/>
    <property type="match status" value="1"/>
</dbReference>
<feature type="domain" description="RNase H type-1" evidence="1">
    <location>
        <begin position="1"/>
        <end position="75"/>
    </location>
</feature>
<reference evidence="2" key="1">
    <citation type="submission" date="2016-11" db="EMBL/GenBank/DDBJ databases">
        <title>The genome of Nicotiana attenuata.</title>
        <authorList>
            <person name="Xu S."/>
            <person name="Brockmoeller T."/>
            <person name="Gaquerel E."/>
            <person name="Navarro A."/>
            <person name="Kuhl H."/>
            <person name="Gase K."/>
            <person name="Ling Z."/>
            <person name="Zhou W."/>
            <person name="Kreitzer C."/>
            <person name="Stanke M."/>
            <person name="Tang H."/>
            <person name="Lyons E."/>
            <person name="Pandey P."/>
            <person name="Pandey S.P."/>
            <person name="Timmermann B."/>
            <person name="Baldwin I.T."/>
        </authorList>
    </citation>
    <scope>NUCLEOTIDE SEQUENCE [LARGE SCALE GENOMIC DNA]</scope>
    <source>
        <strain evidence="2">UT</strain>
    </source>
</reference>
<dbReference type="Gramene" id="OIS96145">
    <property type="protein sequence ID" value="OIS96145"/>
    <property type="gene ID" value="A4A49_58557"/>
</dbReference>
<dbReference type="CDD" id="cd06222">
    <property type="entry name" value="RNase_H_like"/>
    <property type="match status" value="1"/>
</dbReference>
<gene>
    <name evidence="2" type="ORF">A4A49_58557</name>
</gene>
<dbReference type="Pfam" id="PF13456">
    <property type="entry name" value="RVT_3"/>
    <property type="match status" value="1"/>
</dbReference>
<dbReference type="InterPro" id="IPR002156">
    <property type="entry name" value="RNaseH_domain"/>
</dbReference>
<dbReference type="GO" id="GO:0003676">
    <property type="term" value="F:nucleic acid binding"/>
    <property type="evidence" value="ECO:0007669"/>
    <property type="project" value="InterPro"/>
</dbReference>
<evidence type="ECO:0000259" key="1">
    <source>
        <dbReference type="Pfam" id="PF13456"/>
    </source>
</evidence>
<dbReference type="AlphaFoldDB" id="A0A1J6HUP2"/>
<dbReference type="InterPro" id="IPR044730">
    <property type="entry name" value="RNase_H-like_dom_plant"/>
</dbReference>
<dbReference type="InterPro" id="IPR012337">
    <property type="entry name" value="RNaseH-like_sf"/>
</dbReference>
<evidence type="ECO:0000313" key="3">
    <source>
        <dbReference type="Proteomes" id="UP000187609"/>
    </source>
</evidence>
<sequence length="156" mass="17409">MALKTGLYIAKKQGFTNLEVETDSTDVITCLDNGMVILNDIFHECRLLMRQVKVHAIQHIFRKANKPAHMMAKDALSGNNGGDLNIIYYAPHFVTAALTLDYEVLTYLVKYVNKDVCSRLVSFGNKNIFRDMLLDCNSQVGYALSGTLNVVTSAIM</sequence>
<accession>A0A1J6HUP2</accession>
<keyword evidence="3" id="KW-1185">Reference proteome</keyword>